<evidence type="ECO:0000256" key="1">
    <source>
        <dbReference type="SAM" id="Phobius"/>
    </source>
</evidence>
<dbReference type="AlphaFoldDB" id="A0A385U347"/>
<dbReference type="Gene3D" id="3.30.70.270">
    <property type="match status" value="1"/>
</dbReference>
<dbReference type="InterPro" id="IPR000160">
    <property type="entry name" value="GGDEF_dom"/>
</dbReference>
<sequence length="371" mass="41722">MELLQSIMMLPLLFIMWNLTNKMPRRKGSESNIQLSIIVLFTGIYHILQILGVFENVTLNGEILGDVLFIAILFALYQIFQSTQRWEQWVVYIGCLVTGLVGFCIPLPVLHPILSIILGAAAWYYLASDMHRKAKIAIVLFIFSKMVVLAKLFIWDLSSLELLIALITVSAYTIIISYIVDYLIQLIRGTYESSIQDPLTGLYNRKQFAAFVNKSIDRKIHVYVIFLDVDNFKQLNDVFGHKKGDEILKKVASILLEELEGSGVAGRYGGEEMVGLIVDPHIDMLELTESIRSRIEHEASFDTPEGTYSVTASIGYSSYVEGLSSDELIKQADEAMYAAKKSGKNQVVEYGKYESSTINVSDRNLTKAGNM</sequence>
<keyword evidence="4" id="KW-1185">Reference proteome</keyword>
<dbReference type="PROSITE" id="PS50887">
    <property type="entry name" value="GGDEF"/>
    <property type="match status" value="1"/>
</dbReference>
<dbReference type="KEGG" id="plw:D5F53_32370"/>
<feature type="transmembrane region" description="Helical" evidence="1">
    <location>
        <begin position="134"/>
        <end position="154"/>
    </location>
</feature>
<dbReference type="InterPro" id="IPR043128">
    <property type="entry name" value="Rev_trsase/Diguanyl_cyclase"/>
</dbReference>
<protein>
    <submittedName>
        <fullName evidence="3">GGDEF domain-containing protein</fullName>
    </submittedName>
</protein>
<dbReference type="CDD" id="cd01949">
    <property type="entry name" value="GGDEF"/>
    <property type="match status" value="1"/>
</dbReference>
<dbReference type="SMART" id="SM00267">
    <property type="entry name" value="GGDEF"/>
    <property type="match status" value="1"/>
</dbReference>
<dbReference type="GO" id="GO:0052621">
    <property type="term" value="F:diguanylate cyclase activity"/>
    <property type="evidence" value="ECO:0007669"/>
    <property type="project" value="TreeGrafter"/>
</dbReference>
<keyword evidence="3" id="KW-0614">Plasmid</keyword>
<gene>
    <name evidence="3" type="ORF">D5F53_32370</name>
</gene>
<dbReference type="EMBL" id="CP032413">
    <property type="protein sequence ID" value="AYB48025.1"/>
    <property type="molecule type" value="Genomic_DNA"/>
</dbReference>
<keyword evidence="1" id="KW-1133">Transmembrane helix</keyword>
<dbReference type="GO" id="GO:0005886">
    <property type="term" value="C:plasma membrane"/>
    <property type="evidence" value="ECO:0007669"/>
    <property type="project" value="TreeGrafter"/>
</dbReference>
<evidence type="ECO:0000313" key="3">
    <source>
        <dbReference type="EMBL" id="AYB48025.1"/>
    </source>
</evidence>
<dbReference type="NCBIfam" id="TIGR00254">
    <property type="entry name" value="GGDEF"/>
    <property type="match status" value="1"/>
</dbReference>
<dbReference type="InterPro" id="IPR050469">
    <property type="entry name" value="Diguanylate_Cyclase"/>
</dbReference>
<keyword evidence="1" id="KW-0812">Transmembrane</keyword>
<dbReference type="Pfam" id="PF00990">
    <property type="entry name" value="GGDEF"/>
    <property type="match status" value="1"/>
</dbReference>
<feature type="transmembrane region" description="Helical" evidence="1">
    <location>
        <begin position="63"/>
        <end position="79"/>
    </location>
</feature>
<feature type="transmembrane region" description="Helical" evidence="1">
    <location>
        <begin position="160"/>
        <end position="184"/>
    </location>
</feature>
<feature type="domain" description="GGDEF" evidence="2">
    <location>
        <begin position="220"/>
        <end position="352"/>
    </location>
</feature>
<keyword evidence="1" id="KW-0472">Membrane</keyword>
<organism evidence="3 4">
    <name type="scientific">Paenibacillus lautus</name>
    <name type="common">Bacillus lautus</name>
    <dbReference type="NCBI Taxonomy" id="1401"/>
    <lineage>
        <taxon>Bacteria</taxon>
        <taxon>Bacillati</taxon>
        <taxon>Bacillota</taxon>
        <taxon>Bacilli</taxon>
        <taxon>Bacillales</taxon>
        <taxon>Paenibacillaceae</taxon>
        <taxon>Paenibacillus</taxon>
    </lineage>
</organism>
<feature type="transmembrane region" description="Helical" evidence="1">
    <location>
        <begin position="33"/>
        <end position="51"/>
    </location>
</feature>
<dbReference type="GO" id="GO:0043709">
    <property type="term" value="P:cell adhesion involved in single-species biofilm formation"/>
    <property type="evidence" value="ECO:0007669"/>
    <property type="project" value="TreeGrafter"/>
</dbReference>
<proteinExistence type="predicted"/>
<name>A0A385U347_PAELA</name>
<accession>A0A385U347</accession>
<dbReference type="RefSeq" id="WP_119851386.1">
    <property type="nucleotide sequence ID" value="NZ_CP032413.1"/>
</dbReference>
<dbReference type="GO" id="GO:1902201">
    <property type="term" value="P:negative regulation of bacterial-type flagellum-dependent cell motility"/>
    <property type="evidence" value="ECO:0007669"/>
    <property type="project" value="TreeGrafter"/>
</dbReference>
<dbReference type="Proteomes" id="UP000266552">
    <property type="component" value="Plasmid pAZOPL1"/>
</dbReference>
<reference evidence="3 4" key="1">
    <citation type="submission" date="2018-09" db="EMBL/GenBank/DDBJ databases">
        <title>Genome Sequence of Paenibacillus lautus Strain E7593-69, Azo Dye-Degrading Bacteria, Isolated from Commercial Tattoo Inks.</title>
        <authorList>
            <person name="Nho S.W."/>
            <person name="Kim S.-J."/>
            <person name="Kweon O."/>
            <person name="Cerniglia C.E."/>
        </authorList>
    </citation>
    <scope>NUCLEOTIDE SEQUENCE [LARGE SCALE GENOMIC DNA]</scope>
    <source>
        <strain evidence="3 4">E7593-69</strain>
        <plasmid evidence="3 4">pAZOPL1</plasmid>
    </source>
</reference>
<dbReference type="PANTHER" id="PTHR45138">
    <property type="entry name" value="REGULATORY COMPONENTS OF SENSORY TRANSDUCTION SYSTEM"/>
    <property type="match status" value="1"/>
</dbReference>
<dbReference type="PANTHER" id="PTHR45138:SF9">
    <property type="entry name" value="DIGUANYLATE CYCLASE DGCM-RELATED"/>
    <property type="match status" value="1"/>
</dbReference>
<geneLocation type="plasmid" evidence="3 4">
    <name>pAZOPL1</name>
</geneLocation>
<evidence type="ECO:0000259" key="2">
    <source>
        <dbReference type="PROSITE" id="PS50887"/>
    </source>
</evidence>
<dbReference type="InterPro" id="IPR029787">
    <property type="entry name" value="Nucleotide_cyclase"/>
</dbReference>
<feature type="transmembrane region" description="Helical" evidence="1">
    <location>
        <begin position="86"/>
        <end position="103"/>
    </location>
</feature>
<evidence type="ECO:0000313" key="4">
    <source>
        <dbReference type="Proteomes" id="UP000266552"/>
    </source>
</evidence>
<dbReference type="SUPFAM" id="SSF55073">
    <property type="entry name" value="Nucleotide cyclase"/>
    <property type="match status" value="1"/>
</dbReference>